<sequence>MPTTILLTGANGFLGSHIARELLNRRYVVRALVRPGSNRKTLPDLPIEIVEGDLLHPADVLRASIGCKAVIHAAALAQVNPARNPQVWAVNKTGTENVLAAIKQADLKRLVYVGTANVFGFGTKEQPGNELTPYSGAVYGVDYMDSKVAATDLVRQAAYRDEVAAIMVHPTFLLGPLDSKPTSGAMLLAVAKKQLPGYPAGGKNYVHVRDAAIATVNALTMGRLGESYILGNENLTYQEAFTLMANVAGVSPPRFLLPPAAARLYAQFSDWLANIRGRVPTVNVPMAMIANDGHYFSSEKAVRELNLPQTPIREAIQDAYDWFLANGYLR</sequence>
<dbReference type="SUPFAM" id="SSF51735">
    <property type="entry name" value="NAD(P)-binding Rossmann-fold domains"/>
    <property type="match status" value="1"/>
</dbReference>
<reference evidence="2" key="1">
    <citation type="submission" date="2021-03" db="EMBL/GenBank/DDBJ databases">
        <title>Fibrella sp. HMF5335 genome sequencing and assembly.</title>
        <authorList>
            <person name="Kang H."/>
            <person name="Kim H."/>
            <person name="Bae S."/>
            <person name="Joh K."/>
        </authorList>
    </citation>
    <scope>NUCLEOTIDE SEQUENCE</scope>
    <source>
        <strain evidence="2">HMF5335</strain>
    </source>
</reference>
<keyword evidence="3" id="KW-1185">Reference proteome</keyword>
<dbReference type="PANTHER" id="PTHR48079">
    <property type="entry name" value="PROTEIN YEEZ"/>
    <property type="match status" value="1"/>
</dbReference>
<name>A0A939GJI1_9BACT</name>
<organism evidence="2 3">
    <name type="scientific">Fibrella rubiginis</name>
    <dbReference type="NCBI Taxonomy" id="2817060"/>
    <lineage>
        <taxon>Bacteria</taxon>
        <taxon>Pseudomonadati</taxon>
        <taxon>Bacteroidota</taxon>
        <taxon>Cytophagia</taxon>
        <taxon>Cytophagales</taxon>
        <taxon>Spirosomataceae</taxon>
        <taxon>Fibrella</taxon>
    </lineage>
</organism>
<accession>A0A939GJI1</accession>
<dbReference type="GO" id="GO:0005737">
    <property type="term" value="C:cytoplasm"/>
    <property type="evidence" value="ECO:0007669"/>
    <property type="project" value="TreeGrafter"/>
</dbReference>
<dbReference type="InterPro" id="IPR001509">
    <property type="entry name" value="Epimerase_deHydtase"/>
</dbReference>
<dbReference type="InterPro" id="IPR036291">
    <property type="entry name" value="NAD(P)-bd_dom_sf"/>
</dbReference>
<dbReference type="EMBL" id="JAFMYV010000006">
    <property type="protein sequence ID" value="MBO0937593.1"/>
    <property type="molecule type" value="Genomic_DNA"/>
</dbReference>
<dbReference type="Pfam" id="PF01370">
    <property type="entry name" value="Epimerase"/>
    <property type="match status" value="1"/>
</dbReference>
<gene>
    <name evidence="2" type="ORF">J2I47_13635</name>
</gene>
<dbReference type="Gene3D" id="3.40.50.720">
    <property type="entry name" value="NAD(P)-binding Rossmann-like Domain"/>
    <property type="match status" value="1"/>
</dbReference>
<feature type="domain" description="NAD-dependent epimerase/dehydratase" evidence="1">
    <location>
        <begin position="5"/>
        <end position="231"/>
    </location>
</feature>
<evidence type="ECO:0000259" key="1">
    <source>
        <dbReference type="Pfam" id="PF01370"/>
    </source>
</evidence>
<dbReference type="InterPro" id="IPR051783">
    <property type="entry name" value="NAD(P)-dependent_oxidoreduct"/>
</dbReference>
<dbReference type="AlphaFoldDB" id="A0A939GJI1"/>
<dbReference type="GO" id="GO:0004029">
    <property type="term" value="F:aldehyde dehydrogenase (NAD+) activity"/>
    <property type="evidence" value="ECO:0007669"/>
    <property type="project" value="TreeGrafter"/>
</dbReference>
<protein>
    <submittedName>
        <fullName evidence="2">NAD-dependent epimerase/dehydratase family protein</fullName>
    </submittedName>
</protein>
<dbReference type="PANTHER" id="PTHR48079:SF6">
    <property type="entry name" value="NAD(P)-BINDING DOMAIN-CONTAINING PROTEIN-RELATED"/>
    <property type="match status" value="1"/>
</dbReference>
<dbReference type="RefSeq" id="WP_207365137.1">
    <property type="nucleotide sequence ID" value="NZ_JAFMYV010000006.1"/>
</dbReference>
<comment type="caution">
    <text evidence="2">The sequence shown here is derived from an EMBL/GenBank/DDBJ whole genome shotgun (WGS) entry which is preliminary data.</text>
</comment>
<evidence type="ECO:0000313" key="3">
    <source>
        <dbReference type="Proteomes" id="UP000664034"/>
    </source>
</evidence>
<proteinExistence type="predicted"/>
<evidence type="ECO:0000313" key="2">
    <source>
        <dbReference type="EMBL" id="MBO0937593.1"/>
    </source>
</evidence>
<dbReference type="Proteomes" id="UP000664034">
    <property type="component" value="Unassembled WGS sequence"/>
</dbReference>